<reference evidence="2 3" key="1">
    <citation type="submission" date="2013-08" db="EMBL/GenBank/DDBJ databases">
        <authorList>
            <person name="Weinstock G."/>
            <person name="Sodergren E."/>
            <person name="Wylie T."/>
            <person name="Fulton L."/>
            <person name="Fulton R."/>
            <person name="Fronick C."/>
            <person name="O'Laughlin M."/>
            <person name="Godfrey J."/>
            <person name="Miner T."/>
            <person name="Herter B."/>
            <person name="Appelbaum E."/>
            <person name="Cordes M."/>
            <person name="Lek S."/>
            <person name="Wollam A."/>
            <person name="Pepin K.H."/>
            <person name="Palsikar V.B."/>
            <person name="Mitreva M."/>
            <person name="Wilson R.K."/>
        </authorList>
    </citation>
    <scope>NUCLEOTIDE SEQUENCE [LARGE SCALE GENOMIC DNA]</scope>
    <source>
        <strain evidence="2 3">ATCC 12856</strain>
    </source>
</reference>
<dbReference type="HOGENOM" id="CLU_3228905_0_0_9"/>
<dbReference type="AlphaFoldDB" id="U1WP01"/>
<keyword evidence="1" id="KW-0812">Transmembrane</keyword>
<keyword evidence="1" id="KW-0472">Membrane</keyword>
<evidence type="ECO:0000256" key="1">
    <source>
        <dbReference type="SAM" id="Phobius"/>
    </source>
</evidence>
<evidence type="ECO:0000313" key="3">
    <source>
        <dbReference type="Proteomes" id="UP000016511"/>
    </source>
</evidence>
<evidence type="ECO:0000313" key="2">
    <source>
        <dbReference type="EMBL" id="ERI10314.1"/>
    </source>
</evidence>
<feature type="transmembrane region" description="Helical" evidence="1">
    <location>
        <begin position="21"/>
        <end position="42"/>
    </location>
</feature>
<name>U1WP01_ANEAE</name>
<comment type="caution">
    <text evidence="2">The sequence shown here is derived from an EMBL/GenBank/DDBJ whole genome shotgun (WGS) entry which is preliminary data.</text>
</comment>
<gene>
    <name evidence="2" type="ORF">HMPREF0083_01602</name>
</gene>
<protein>
    <submittedName>
        <fullName evidence="2">Uncharacterized protein</fullName>
    </submittedName>
</protein>
<organism evidence="2 3">
    <name type="scientific">Aneurinibacillus aneurinilyticus ATCC 12856</name>
    <dbReference type="NCBI Taxonomy" id="649747"/>
    <lineage>
        <taxon>Bacteria</taxon>
        <taxon>Bacillati</taxon>
        <taxon>Bacillota</taxon>
        <taxon>Bacilli</taxon>
        <taxon>Bacillales</taxon>
        <taxon>Paenibacillaceae</taxon>
        <taxon>Aneurinibacillus group</taxon>
        <taxon>Aneurinibacillus</taxon>
    </lineage>
</organism>
<dbReference type="EMBL" id="AWSJ01000109">
    <property type="protein sequence ID" value="ERI10314.1"/>
    <property type="molecule type" value="Genomic_DNA"/>
</dbReference>
<dbReference type="PATRIC" id="fig|649747.3.peg.1448"/>
<sequence>MRIYFIAMQHKFKRTALPERSLLPFNIIRLIAYLVIYLGIVFT</sequence>
<dbReference type="Proteomes" id="UP000016511">
    <property type="component" value="Unassembled WGS sequence"/>
</dbReference>
<keyword evidence="1" id="KW-1133">Transmembrane helix</keyword>
<proteinExistence type="predicted"/>
<keyword evidence="3" id="KW-1185">Reference proteome</keyword>
<accession>U1WP01</accession>